<dbReference type="Proteomes" id="UP000310189">
    <property type="component" value="Unassembled WGS sequence"/>
</dbReference>
<dbReference type="SMART" id="SM00147">
    <property type="entry name" value="RasGEF"/>
    <property type="match status" value="1"/>
</dbReference>
<dbReference type="PANTHER" id="PTHR23113">
    <property type="entry name" value="GUANINE NUCLEOTIDE EXCHANGE FACTOR"/>
    <property type="match status" value="1"/>
</dbReference>
<feature type="compositionally biased region" description="Low complexity" evidence="3">
    <location>
        <begin position="644"/>
        <end position="653"/>
    </location>
</feature>
<evidence type="ECO:0000256" key="1">
    <source>
        <dbReference type="ARBA" id="ARBA00022658"/>
    </source>
</evidence>
<dbReference type="InterPro" id="IPR023578">
    <property type="entry name" value="Ras_GEF_dom_sf"/>
</dbReference>
<evidence type="ECO:0000313" key="6">
    <source>
        <dbReference type="EMBL" id="TIA93631.1"/>
    </source>
</evidence>
<feature type="domain" description="N-terminal Ras-GEF" evidence="5">
    <location>
        <begin position="148"/>
        <end position="278"/>
    </location>
</feature>
<dbReference type="OrthoDB" id="10254377at2759"/>
<dbReference type="InterPro" id="IPR001895">
    <property type="entry name" value="RASGEF_cat_dom"/>
</dbReference>
<reference evidence="6 7" key="1">
    <citation type="submission" date="2019-03" db="EMBL/GenBank/DDBJ databases">
        <title>Sequencing 23 genomes of Wallemia ichthyophaga.</title>
        <authorList>
            <person name="Gostincar C."/>
        </authorList>
    </citation>
    <scope>NUCLEOTIDE SEQUENCE [LARGE SCALE GENOMIC DNA]</scope>
    <source>
        <strain evidence="6 7">EXF-5753</strain>
    </source>
</reference>
<dbReference type="SUPFAM" id="SSF48366">
    <property type="entry name" value="Ras GEF"/>
    <property type="match status" value="1"/>
</dbReference>
<dbReference type="GO" id="GO:0007265">
    <property type="term" value="P:Ras protein signal transduction"/>
    <property type="evidence" value="ECO:0007669"/>
    <property type="project" value="TreeGrafter"/>
</dbReference>
<dbReference type="SMART" id="SM00229">
    <property type="entry name" value="RasGEFN"/>
    <property type="match status" value="1"/>
</dbReference>
<proteinExistence type="predicted"/>
<dbReference type="Pfam" id="PF00617">
    <property type="entry name" value="RasGEF"/>
    <property type="match status" value="1"/>
</dbReference>
<dbReference type="PROSITE" id="PS50009">
    <property type="entry name" value="RASGEF_CAT"/>
    <property type="match status" value="1"/>
</dbReference>
<evidence type="ECO:0000256" key="2">
    <source>
        <dbReference type="PROSITE-ProRule" id="PRU00168"/>
    </source>
</evidence>
<feature type="region of interest" description="Disordered" evidence="3">
    <location>
        <begin position="866"/>
        <end position="888"/>
    </location>
</feature>
<keyword evidence="1 2" id="KW-0344">Guanine-nucleotide releasing factor</keyword>
<keyword evidence="7" id="KW-1185">Reference proteome</keyword>
<feature type="compositionally biased region" description="Basic and acidic residues" evidence="3">
    <location>
        <begin position="867"/>
        <end position="879"/>
    </location>
</feature>
<dbReference type="GO" id="GO:0005085">
    <property type="term" value="F:guanyl-nucleotide exchange factor activity"/>
    <property type="evidence" value="ECO:0007669"/>
    <property type="project" value="UniProtKB-KW"/>
</dbReference>
<evidence type="ECO:0000313" key="7">
    <source>
        <dbReference type="Proteomes" id="UP000310189"/>
    </source>
</evidence>
<evidence type="ECO:0000259" key="5">
    <source>
        <dbReference type="PROSITE" id="PS50212"/>
    </source>
</evidence>
<feature type="region of interest" description="Disordered" evidence="3">
    <location>
        <begin position="577"/>
        <end position="610"/>
    </location>
</feature>
<feature type="region of interest" description="Disordered" evidence="3">
    <location>
        <begin position="624"/>
        <end position="660"/>
    </location>
</feature>
<dbReference type="PANTHER" id="PTHR23113:SF368">
    <property type="entry name" value="CELL DIVISION CONTROL PROTEIN 25"/>
    <property type="match status" value="1"/>
</dbReference>
<evidence type="ECO:0000256" key="3">
    <source>
        <dbReference type="SAM" id="MobiDB-lite"/>
    </source>
</evidence>
<evidence type="ECO:0008006" key="8">
    <source>
        <dbReference type="Google" id="ProtNLM"/>
    </source>
</evidence>
<feature type="compositionally biased region" description="Basic and acidic residues" evidence="3">
    <location>
        <begin position="445"/>
        <end position="461"/>
    </location>
</feature>
<dbReference type="Pfam" id="PF00618">
    <property type="entry name" value="RasGEF_N"/>
    <property type="match status" value="1"/>
</dbReference>
<feature type="compositionally biased region" description="Low complexity" evidence="3">
    <location>
        <begin position="324"/>
        <end position="338"/>
    </location>
</feature>
<gene>
    <name evidence="6" type="ORF">E3P99_00108</name>
</gene>
<dbReference type="GO" id="GO:0005886">
    <property type="term" value="C:plasma membrane"/>
    <property type="evidence" value="ECO:0007669"/>
    <property type="project" value="TreeGrafter"/>
</dbReference>
<feature type="compositionally biased region" description="Low complexity" evidence="3">
    <location>
        <begin position="428"/>
        <end position="440"/>
    </location>
</feature>
<dbReference type="Gene3D" id="1.10.840.10">
    <property type="entry name" value="Ras guanine-nucleotide exchange factors catalytic domain"/>
    <property type="match status" value="1"/>
</dbReference>
<dbReference type="Gene3D" id="1.20.870.10">
    <property type="entry name" value="Son of sevenless (SoS) protein Chain: S domain 1"/>
    <property type="match status" value="1"/>
</dbReference>
<dbReference type="InterPro" id="IPR000651">
    <property type="entry name" value="Ras-like_Gua-exchang_fac_N"/>
</dbReference>
<dbReference type="PROSITE" id="PS50212">
    <property type="entry name" value="RASGEF_NTER"/>
    <property type="match status" value="1"/>
</dbReference>
<dbReference type="InterPro" id="IPR008937">
    <property type="entry name" value="Ras-like_GEF"/>
</dbReference>
<organism evidence="6 7">
    <name type="scientific">Wallemia hederae</name>
    <dbReference type="NCBI Taxonomy" id="1540922"/>
    <lineage>
        <taxon>Eukaryota</taxon>
        <taxon>Fungi</taxon>
        <taxon>Dikarya</taxon>
        <taxon>Basidiomycota</taxon>
        <taxon>Wallemiomycotina</taxon>
        <taxon>Wallemiomycetes</taxon>
        <taxon>Wallemiales</taxon>
        <taxon>Wallemiaceae</taxon>
        <taxon>Wallemia</taxon>
    </lineage>
</organism>
<protein>
    <recommendedName>
        <fullName evidence="8">Ras-GEF domain-containing protein</fullName>
    </recommendedName>
</protein>
<dbReference type="EMBL" id="SPNW01000001">
    <property type="protein sequence ID" value="TIA93631.1"/>
    <property type="molecule type" value="Genomic_DNA"/>
</dbReference>
<feature type="compositionally biased region" description="Basic and acidic residues" evidence="3">
    <location>
        <begin position="378"/>
        <end position="393"/>
    </location>
</feature>
<feature type="region of interest" description="Disordered" evidence="3">
    <location>
        <begin position="370"/>
        <end position="393"/>
    </location>
</feature>
<dbReference type="InterPro" id="IPR036964">
    <property type="entry name" value="RASGEF_cat_dom_sf"/>
</dbReference>
<feature type="region of interest" description="Disordered" evidence="3">
    <location>
        <begin position="293"/>
        <end position="351"/>
    </location>
</feature>
<feature type="region of interest" description="Disordered" evidence="3">
    <location>
        <begin position="417"/>
        <end position="461"/>
    </location>
</feature>
<feature type="compositionally biased region" description="Low complexity" evidence="3">
    <location>
        <begin position="293"/>
        <end position="304"/>
    </location>
</feature>
<dbReference type="AlphaFoldDB" id="A0A4T0FY50"/>
<feature type="domain" description="Ras-GEF" evidence="4">
    <location>
        <begin position="685"/>
        <end position="974"/>
    </location>
</feature>
<sequence>MEEIKISLDGNYCITGDGETARKVKRLLDDKDGVGCCKDGQIKSSSLTIQIKGEKEYVVRPKNSSKMDLRLQLPNTFEHLRNYLTESLAEPQQSTLFGSLVNCTDEDLVEAPRSGDARRACGGTADTSTLYTLFNQYQLDSSKDIYFNDGTIICASLYRWISQLSSEFLFDDLELFFNTYRIYLSSTQLANILFKRFEWTLEAHDDEPAHDEPALELVRVRTFVMLRSWISNYFGYDFVPNLDLRLLLSNWINQQRDANNDKSSKMIDKLINIAKERQSVYENYKKHSMDESISSFDSSKSSMSGNTADRHLSLDFSPGPPTTLPSSTSSKMTVSTAPTTPPPHASEHDSIADTFVKTFNKVGKIGKIGKRIMSAKPQRTDNNEEQHEEQPRDEYTITISFEEFCQLQELDADSHIPKNIDKNESNHDTQNNNDTHTNNDMLESSDERRKSNDDRLTSNDDLLKNNSIMTKVMQLDDLDYDLSDDDSEIGDVASNGIKEHLDTLTRGKKLPHMNDAHTRLSTHSEATTDSQVELDNWQKTFTIEGLDSDDEEDGDVDAALRALEGHIDKVKQEQKLRKVESMMQRSKKKRMSQGISSNDGSENTSPNLSPIIRTNSVFGASANASGAAGNTVTHKPRSHSVAITTTPSSSSKSLPINRKRGLSHGSTVVNVSKKAGRKSWILDYKTEVLSKQFSLIEKDLFNEIKFEDIEHLDNWQEEYLKFDTIINWISFMKEIARRKVSNNGNARGTTIKVVIARFNMTVRWVASEILCTDLPEDRTALISKFIRLAFKCQQQNNFMTLIAILRGLDHAVVRRMADAWPNVSKQSMRMLTTLRVFCSDADNYAMVREVAMTLLNRNMSGAATAVSDKRSTGITRDRSSSSATHNGPSAHDTFNGCIPFVGLFLSDLLQADKCPEFVSKGEQGERLINVHKLRLIHSTRKSMQAFQENTTHQYDHRVYLDGNLYRKCLKLRVDARVLE</sequence>
<evidence type="ECO:0000259" key="4">
    <source>
        <dbReference type="PROSITE" id="PS50009"/>
    </source>
</evidence>
<accession>A0A4T0FY50</accession>
<feature type="compositionally biased region" description="Basic and acidic residues" evidence="3">
    <location>
        <begin position="417"/>
        <end position="427"/>
    </location>
</feature>
<dbReference type="CDD" id="cd06224">
    <property type="entry name" value="REM"/>
    <property type="match status" value="1"/>
</dbReference>
<feature type="compositionally biased region" description="Polar residues" evidence="3">
    <location>
        <begin position="593"/>
        <end position="610"/>
    </location>
</feature>
<name>A0A4T0FY50_9BASI</name>
<comment type="caution">
    <text evidence="6">The sequence shown here is derived from an EMBL/GenBank/DDBJ whole genome shotgun (WGS) entry which is preliminary data.</text>
</comment>